<dbReference type="Proteomes" id="UP000275267">
    <property type="component" value="Unassembled WGS sequence"/>
</dbReference>
<sequence length="161" mass="17266">MTKAHVLDCGNSRRLGPYQGANRALRLTCACLPDRQAGLEARPGLPMGPGSHIRSRRAIHTSRSRFICRPFPEPTQGPSVVGEALAQVKNSTSKQHPLLFSEEQRYCDYSAEDSSIAGKIVVCEANGGLADKSICEPRSAGAAGVMLINANVNGYTTVLRD</sequence>
<protein>
    <recommendedName>
        <fullName evidence="3">PA domain-containing protein</fullName>
    </recommendedName>
</protein>
<dbReference type="STRING" id="4540.A0A3L6SCT3"/>
<name>A0A3L6SCT3_PANMI</name>
<reference evidence="2" key="1">
    <citation type="journal article" date="2019" name="Nat. Commun.">
        <title>The genome of broomcorn millet.</title>
        <authorList>
            <person name="Zou C."/>
            <person name="Miki D."/>
            <person name="Li D."/>
            <person name="Tang Q."/>
            <person name="Xiao L."/>
            <person name="Rajput S."/>
            <person name="Deng P."/>
            <person name="Jia W."/>
            <person name="Huang R."/>
            <person name="Zhang M."/>
            <person name="Sun Y."/>
            <person name="Hu J."/>
            <person name="Fu X."/>
            <person name="Schnable P.S."/>
            <person name="Li F."/>
            <person name="Zhang H."/>
            <person name="Feng B."/>
            <person name="Zhu X."/>
            <person name="Liu R."/>
            <person name="Schnable J.C."/>
            <person name="Zhu J.-K."/>
            <person name="Zhang H."/>
        </authorList>
    </citation>
    <scope>NUCLEOTIDE SEQUENCE [LARGE SCALE GENOMIC DNA]</scope>
</reference>
<dbReference type="CDD" id="cd02120">
    <property type="entry name" value="PA_subtilisin_like"/>
    <property type="match status" value="1"/>
</dbReference>
<accession>A0A3L6SCT3</accession>
<proteinExistence type="predicted"/>
<evidence type="ECO:0000313" key="1">
    <source>
        <dbReference type="EMBL" id="RLN18339.1"/>
    </source>
</evidence>
<gene>
    <name evidence="1" type="ORF">C2845_PM02G16610</name>
</gene>
<dbReference type="Gene3D" id="3.50.30.30">
    <property type="match status" value="1"/>
</dbReference>
<evidence type="ECO:0000313" key="2">
    <source>
        <dbReference type="Proteomes" id="UP000275267"/>
    </source>
</evidence>
<comment type="caution">
    <text evidence="1">The sequence shown here is derived from an EMBL/GenBank/DDBJ whole genome shotgun (WGS) entry which is preliminary data.</text>
</comment>
<keyword evidence="2" id="KW-1185">Reference proteome</keyword>
<evidence type="ECO:0008006" key="3">
    <source>
        <dbReference type="Google" id="ProtNLM"/>
    </source>
</evidence>
<dbReference type="EMBL" id="PQIB02000005">
    <property type="protein sequence ID" value="RLN18339.1"/>
    <property type="molecule type" value="Genomic_DNA"/>
</dbReference>
<dbReference type="AlphaFoldDB" id="A0A3L6SCT3"/>
<organism evidence="1 2">
    <name type="scientific">Panicum miliaceum</name>
    <name type="common">Proso millet</name>
    <name type="synonym">Broomcorn millet</name>
    <dbReference type="NCBI Taxonomy" id="4540"/>
    <lineage>
        <taxon>Eukaryota</taxon>
        <taxon>Viridiplantae</taxon>
        <taxon>Streptophyta</taxon>
        <taxon>Embryophyta</taxon>
        <taxon>Tracheophyta</taxon>
        <taxon>Spermatophyta</taxon>
        <taxon>Magnoliopsida</taxon>
        <taxon>Liliopsida</taxon>
        <taxon>Poales</taxon>
        <taxon>Poaceae</taxon>
        <taxon>PACMAD clade</taxon>
        <taxon>Panicoideae</taxon>
        <taxon>Panicodae</taxon>
        <taxon>Paniceae</taxon>
        <taxon>Panicinae</taxon>
        <taxon>Panicum</taxon>
        <taxon>Panicum sect. Panicum</taxon>
    </lineage>
</organism>